<dbReference type="Proteomes" id="UP000229526">
    <property type="component" value="Unassembled WGS sequence"/>
</dbReference>
<name>A0A2H0UJP1_9BACT</name>
<comment type="caution">
    <text evidence="2">The sequence shown here is derived from an EMBL/GenBank/DDBJ whole genome shotgun (WGS) entry which is preliminary data.</text>
</comment>
<accession>A0A2H0UJP1</accession>
<gene>
    <name evidence="2" type="ORF">COU11_04790</name>
</gene>
<feature type="compositionally biased region" description="Acidic residues" evidence="1">
    <location>
        <begin position="42"/>
        <end position="63"/>
    </location>
</feature>
<protein>
    <submittedName>
        <fullName evidence="2">Uncharacterized protein</fullName>
    </submittedName>
</protein>
<feature type="region of interest" description="Disordered" evidence="1">
    <location>
        <begin position="1"/>
        <end position="68"/>
    </location>
</feature>
<evidence type="ECO:0000313" key="3">
    <source>
        <dbReference type="Proteomes" id="UP000229526"/>
    </source>
</evidence>
<organism evidence="2 3">
    <name type="scientific">Candidatus Harrisonbacteria bacterium CG10_big_fil_rev_8_21_14_0_10_49_15</name>
    <dbReference type="NCBI Taxonomy" id="1974587"/>
    <lineage>
        <taxon>Bacteria</taxon>
        <taxon>Candidatus Harrisoniibacteriota</taxon>
    </lineage>
</organism>
<dbReference type="EMBL" id="PFBD01000031">
    <property type="protein sequence ID" value="PIR86622.1"/>
    <property type="molecule type" value="Genomic_DNA"/>
</dbReference>
<reference evidence="3" key="1">
    <citation type="submission" date="2017-09" db="EMBL/GenBank/DDBJ databases">
        <title>Depth-based differentiation of microbial function through sediment-hosted aquifers and enrichment of novel symbionts in the deep terrestrial subsurface.</title>
        <authorList>
            <person name="Probst A.J."/>
            <person name="Ladd B."/>
            <person name="Jarett J.K."/>
            <person name="Geller-Mcgrath D.E."/>
            <person name="Sieber C.M.K."/>
            <person name="Emerson J.B."/>
            <person name="Anantharaman K."/>
            <person name="Thomas B.C."/>
            <person name="Malmstrom R."/>
            <person name="Stieglmeier M."/>
            <person name="Klingl A."/>
            <person name="Woyke T."/>
            <person name="Ryan C.M."/>
            <person name="Banfield J.F."/>
        </authorList>
    </citation>
    <scope>NUCLEOTIDE SEQUENCE [LARGE SCALE GENOMIC DNA]</scope>
</reference>
<sequence>MGFEYKFQFTGDAEHEAVPSQEKVVEERPEAAKDESPAASPEMDEEQLETPEALAEDENENEEAERSNELIEQRHENLRAVLRGQPLDIGRLYRICGDRDHGRLDELIPREGLDRIAQGLRAIDDFSTTGTGLDELLLAVQQIRSGAEEIEYHSYPQDRISDDTESITELLRAVYGFEQECIELSQKIGRVELPEGSEDAAILSEITSTLMRAADSLGSGVRKISHRRGLVEEYSGGRY</sequence>
<evidence type="ECO:0000256" key="1">
    <source>
        <dbReference type="SAM" id="MobiDB-lite"/>
    </source>
</evidence>
<dbReference type="AlphaFoldDB" id="A0A2H0UJP1"/>
<proteinExistence type="predicted"/>
<evidence type="ECO:0000313" key="2">
    <source>
        <dbReference type="EMBL" id="PIR86622.1"/>
    </source>
</evidence>
<feature type="compositionally biased region" description="Basic and acidic residues" evidence="1">
    <location>
        <begin position="12"/>
        <end position="36"/>
    </location>
</feature>